<feature type="region of interest" description="Disordered" evidence="2">
    <location>
        <begin position="778"/>
        <end position="830"/>
    </location>
</feature>
<dbReference type="GO" id="GO:0005096">
    <property type="term" value="F:GTPase activator activity"/>
    <property type="evidence" value="ECO:0007669"/>
    <property type="project" value="UniProtKB-KW"/>
</dbReference>
<dbReference type="Gene3D" id="3.40.50.11210">
    <property type="entry name" value="Rap/Ran-GAP"/>
    <property type="match status" value="1"/>
</dbReference>
<dbReference type="InterPro" id="IPR018515">
    <property type="entry name" value="Tuberin-type_domain"/>
</dbReference>
<dbReference type="GO" id="GO:0032007">
    <property type="term" value="P:negative regulation of TOR signaling"/>
    <property type="evidence" value="ECO:0007669"/>
    <property type="project" value="TreeGrafter"/>
</dbReference>
<proteinExistence type="predicted"/>
<feature type="compositionally biased region" description="Basic and acidic residues" evidence="2">
    <location>
        <begin position="783"/>
        <end position="802"/>
    </location>
</feature>
<evidence type="ECO:0000256" key="2">
    <source>
        <dbReference type="SAM" id="MobiDB-lite"/>
    </source>
</evidence>
<reference evidence="4 5" key="1">
    <citation type="submission" date="2022-09" db="EMBL/GenBank/DDBJ databases">
        <authorList>
            <person name="Palmer J.M."/>
        </authorList>
    </citation>
    <scope>NUCLEOTIDE SEQUENCE [LARGE SCALE GENOMIC DNA]</scope>
    <source>
        <strain evidence="4 5">DSM 7382</strain>
    </source>
</reference>
<dbReference type="Proteomes" id="UP001385951">
    <property type="component" value="Unassembled WGS sequence"/>
</dbReference>
<dbReference type="SUPFAM" id="SSF111347">
    <property type="entry name" value="Rap/Ran-GAP"/>
    <property type="match status" value="1"/>
</dbReference>
<evidence type="ECO:0000259" key="3">
    <source>
        <dbReference type="PROSITE" id="PS50085"/>
    </source>
</evidence>
<organism evidence="4 5">
    <name type="scientific">Cerrena zonata</name>
    <dbReference type="NCBI Taxonomy" id="2478898"/>
    <lineage>
        <taxon>Eukaryota</taxon>
        <taxon>Fungi</taxon>
        <taxon>Dikarya</taxon>
        <taxon>Basidiomycota</taxon>
        <taxon>Agaricomycotina</taxon>
        <taxon>Agaricomycetes</taxon>
        <taxon>Polyporales</taxon>
        <taxon>Cerrenaceae</taxon>
        <taxon>Cerrena</taxon>
    </lineage>
</organism>
<dbReference type="GO" id="GO:0005634">
    <property type="term" value="C:nucleus"/>
    <property type="evidence" value="ECO:0007669"/>
    <property type="project" value="InterPro"/>
</dbReference>
<name>A0AAW0G519_9APHY</name>
<dbReference type="Pfam" id="PF03542">
    <property type="entry name" value="Tuberin"/>
    <property type="match status" value="1"/>
</dbReference>
<dbReference type="InterPro" id="IPR000331">
    <property type="entry name" value="Rap/Ran_GAP_dom"/>
</dbReference>
<dbReference type="EMBL" id="JASBNA010000010">
    <property type="protein sequence ID" value="KAK7688431.1"/>
    <property type="molecule type" value="Genomic_DNA"/>
</dbReference>
<sequence>MTSLSLLLDLTSPWVSDVWESRLKALAALACAGSDTHGMEKPLLNVMRIWIEGAFSGLLSDLSPEERSARQRSVETMVDFLLSLLTRTEFVARVSEEDTNRVLGLFGGLVDSSLSKTVDQMEDHLSPLPSASSKTPTKHQRNPSSSSSSTPARPLQPVELAVEMYLKYLSIRLKAIAPDHLNTIVPYLFRALAYYSTPLPKLSLKDTSSHSNIVDLLDKIVSGPYSASCTLILKRHLLPSSSDVVTSMRTSLGALRTLRLSIRRALQTRMARVYISRATSDSYTPSGAPGHIDLGKDFIERAWAKDDVAVWNISRFLPMLTKAVQAWLSAPFDEVATGSSTLMTPETILSEIIGILLDLSECFDEVADSDEMDQEEVEAVGKILGELVVYLDVSSGNGSQIMLDLTRKEASSPFLATLSYLLSQDLKTTPLFSVLPPIILSIASHVTDTDTARVVRALADRQSLEPTTPAWLDHWKAILSVSGLYTQQRPLTRSAVSESLRSVWGFVRDIPSYRMPLATLVLQVWKREIKENGGDCISAIFWRILGDELVFRHNQDDEDMESILSTVVAIAIAPPSASPVVNDIPSTYYSPELPSTIASHNSGTGLPTASPVSPVLSRMQSDLQGFVYNAENSIPSVMSLLSSFTSTNTSRSQSRPPRTIEATLAPSPSNSTPRTPLVPTISKNMGAVSALVSTFAKLAFTGLSLSASHRQFAQHIFEILIEVITTADSPQAKITALQFLMRLRVDRDHRLYYASSSYDENGHVHTLAAQISRVEGRNVSTDLRNEAEARKPRSRIPQERNGRKMSRGPTARHSPSGSSRSRSRATSKVYPMPTIKAVDPEPLWKLPDTLPFTISAEADTPSDGLISFDPAQPEDRLVLPFSKYLTALLHIITEESSWEVLSYVLCHLPTQLSNKHLFCGPKSRVVIGTLLHTLCNHILENRPFGSEIAWPEGVVSRDAHGLAYATLTVLISHKRCFPEAQPQHRLVEVFLVGLNAQPSTIKCSLHALSLSAFELKKSTTKFLPRILEKLSQIMSNPVMAVHIIDFLTIVGSLPALHSNFTEGDYKMVFGVALQYLQHYNRADGAMANVSWALSQHVRIMAYYIVYSWFLAMPLPDRPRHVKFIARQLLLANESKGEVDEPAEVCFDWLARYTYASADPRPANSMLNEIVMNPTRGQVSQKNVTSEKTWITGNSVVTIRTLERRGWVEVITRRPSGLTKFICRAENVPLVTTGDVDPDIPALPAALTLERSPSNMTSEDTEGSDNSPIGNADSIDNLDTPNPITGYVWSGTAPSQRRKEVSLDPSYFALQLSTYPDTQRITDDRFLVEPTRLPAFFRTLDRMPVIDTHKVGILYVAPGQTSEAEILNNTHGSPAYTRFLEGLGRLINLRGQLDVYAGGLDPDEDGEYAYAWWDDIGQVLYHTATLMPSDDLQHATNKKRHIGNDFVRIIWNDSGAPYKFGTLSTQFQFVNIVIEPHSRGAIAAFSNNVHENEYFKVTLQRAPGMTEFTPIGDFKLISAENLPLLVRQLSLLTDWFVSVFQETQQDTVHVEMTTNWRSRLQTIKRFRSQVVVPRNNETSEGVVGQESYRDFTNTY</sequence>
<evidence type="ECO:0000313" key="4">
    <source>
        <dbReference type="EMBL" id="KAK7688431.1"/>
    </source>
</evidence>
<feature type="domain" description="Rap-GAP" evidence="3">
    <location>
        <begin position="1336"/>
        <end position="1573"/>
    </location>
</feature>
<evidence type="ECO:0000256" key="1">
    <source>
        <dbReference type="ARBA" id="ARBA00022468"/>
    </source>
</evidence>
<dbReference type="PANTHER" id="PTHR10063:SF0">
    <property type="entry name" value="TUBERIN"/>
    <property type="match status" value="1"/>
</dbReference>
<keyword evidence="1" id="KW-0343">GTPase activation</keyword>
<dbReference type="Pfam" id="PF02145">
    <property type="entry name" value="Rap_GAP"/>
    <property type="match status" value="1"/>
</dbReference>
<feature type="region of interest" description="Disordered" evidence="2">
    <location>
        <begin position="121"/>
        <end position="154"/>
    </location>
</feature>
<dbReference type="InterPro" id="IPR035974">
    <property type="entry name" value="Rap/Ran-GAP_sf"/>
</dbReference>
<feature type="region of interest" description="Disordered" evidence="2">
    <location>
        <begin position="647"/>
        <end position="674"/>
    </location>
</feature>
<dbReference type="GO" id="GO:0033596">
    <property type="term" value="C:TSC1-TSC2 complex"/>
    <property type="evidence" value="ECO:0007669"/>
    <property type="project" value="TreeGrafter"/>
</dbReference>
<feature type="region of interest" description="Disordered" evidence="2">
    <location>
        <begin position="1248"/>
        <end position="1278"/>
    </location>
</feature>
<keyword evidence="5" id="KW-1185">Reference proteome</keyword>
<feature type="compositionally biased region" description="Low complexity" evidence="2">
    <location>
        <begin position="647"/>
        <end position="659"/>
    </location>
</feature>
<dbReference type="GO" id="GO:0051056">
    <property type="term" value="P:regulation of small GTPase mediated signal transduction"/>
    <property type="evidence" value="ECO:0007669"/>
    <property type="project" value="InterPro"/>
</dbReference>
<dbReference type="InterPro" id="IPR027107">
    <property type="entry name" value="Tuberin/Ral-act_asu"/>
</dbReference>
<dbReference type="PROSITE" id="PS50085">
    <property type="entry name" value="RAPGAP"/>
    <property type="match status" value="1"/>
</dbReference>
<dbReference type="FunFam" id="3.40.50.11210:FF:000007">
    <property type="entry name" value="Tuberous sclerosis 2"/>
    <property type="match status" value="1"/>
</dbReference>
<feature type="compositionally biased region" description="Low complexity" evidence="2">
    <location>
        <begin position="812"/>
        <end position="827"/>
    </location>
</feature>
<dbReference type="PANTHER" id="PTHR10063">
    <property type="entry name" value="TUBERIN"/>
    <property type="match status" value="1"/>
</dbReference>
<gene>
    <name evidence="4" type="ORF">QCA50_007969</name>
</gene>
<comment type="caution">
    <text evidence="4">The sequence shown here is derived from an EMBL/GenBank/DDBJ whole genome shotgun (WGS) entry which is preliminary data.</text>
</comment>
<protein>
    <recommendedName>
        <fullName evidence="3">Rap-GAP domain-containing protein</fullName>
    </recommendedName>
</protein>
<feature type="compositionally biased region" description="Polar residues" evidence="2">
    <location>
        <begin position="1250"/>
        <end position="1268"/>
    </location>
</feature>
<evidence type="ECO:0000313" key="5">
    <source>
        <dbReference type="Proteomes" id="UP001385951"/>
    </source>
</evidence>
<accession>A0AAW0G519</accession>